<evidence type="ECO:0000313" key="3">
    <source>
        <dbReference type="Proteomes" id="UP000275078"/>
    </source>
</evidence>
<protein>
    <submittedName>
        <fullName evidence="2">Uncharacterized protein</fullName>
    </submittedName>
</protein>
<organism evidence="2 3">
    <name type="scientific">Ascobolus immersus RN42</name>
    <dbReference type="NCBI Taxonomy" id="1160509"/>
    <lineage>
        <taxon>Eukaryota</taxon>
        <taxon>Fungi</taxon>
        <taxon>Dikarya</taxon>
        <taxon>Ascomycota</taxon>
        <taxon>Pezizomycotina</taxon>
        <taxon>Pezizomycetes</taxon>
        <taxon>Pezizales</taxon>
        <taxon>Ascobolaceae</taxon>
        <taxon>Ascobolus</taxon>
    </lineage>
</organism>
<evidence type="ECO:0000313" key="2">
    <source>
        <dbReference type="EMBL" id="RPA70764.1"/>
    </source>
</evidence>
<feature type="region of interest" description="Disordered" evidence="1">
    <location>
        <begin position="287"/>
        <end position="385"/>
    </location>
</feature>
<feature type="region of interest" description="Disordered" evidence="1">
    <location>
        <begin position="100"/>
        <end position="249"/>
    </location>
</feature>
<feature type="compositionally biased region" description="Basic residues" evidence="1">
    <location>
        <begin position="488"/>
        <end position="498"/>
    </location>
</feature>
<dbReference type="AlphaFoldDB" id="A0A3N4HM66"/>
<feature type="compositionally biased region" description="Acidic residues" evidence="1">
    <location>
        <begin position="332"/>
        <end position="351"/>
    </location>
</feature>
<feature type="compositionally biased region" description="Basic and acidic residues" evidence="1">
    <location>
        <begin position="197"/>
        <end position="249"/>
    </location>
</feature>
<feature type="compositionally biased region" description="Low complexity" evidence="1">
    <location>
        <begin position="317"/>
        <end position="331"/>
    </location>
</feature>
<feature type="compositionally biased region" description="Basic and acidic residues" evidence="1">
    <location>
        <begin position="291"/>
        <end position="301"/>
    </location>
</feature>
<feature type="compositionally biased region" description="Low complexity" evidence="1">
    <location>
        <begin position="472"/>
        <end position="487"/>
    </location>
</feature>
<dbReference type="Proteomes" id="UP000275078">
    <property type="component" value="Unassembled WGS sequence"/>
</dbReference>
<proteinExistence type="predicted"/>
<sequence>MVDHASQKDGRIKKVRATPDGAIQSRALLDKFISLVAEKLPRMEVIPTGFDAFLAFCWKTLIAKAIPIEGKLFQKRQELALATYKALFEITYPSFESAHDIMEEDPPTPGGGTRPRPDQTAEEIAAAAAAATAKEQALAAEKDREEHQRQTDPLEQQRLKERQAAEDLEKERQRLAAETEAARQHQEAESADSARLQQEKLDAEAARVRQEREHAEATRLNKEKQDADAARLRQEREQAEAARLRSEKLKADAARLRQELEQVEAARIRKEQDDAEAKAKGLELARAGIAEAERDRADRLAKAAAKQNRPKGPATPTPASRASAAPSPTSADGDEEQEPDPEAMETDEDEFFATPARLPTPAAAAREGSENPITPSNPTTSAARTLVSNGVKNISSFFSPTLKTAIPPYPPRSTPGSLRGTPKVTAGKRSRDTSPHTPMKFPLVGAEGDNPNLFQTPAGRSRAASPEDGELTETTPKAVAPTPTTSKKQQKKEKKAKK</sequence>
<keyword evidence="3" id="KW-1185">Reference proteome</keyword>
<reference evidence="2 3" key="1">
    <citation type="journal article" date="2018" name="Nat. Ecol. Evol.">
        <title>Pezizomycetes genomes reveal the molecular basis of ectomycorrhizal truffle lifestyle.</title>
        <authorList>
            <person name="Murat C."/>
            <person name="Payen T."/>
            <person name="Noel B."/>
            <person name="Kuo A."/>
            <person name="Morin E."/>
            <person name="Chen J."/>
            <person name="Kohler A."/>
            <person name="Krizsan K."/>
            <person name="Balestrini R."/>
            <person name="Da Silva C."/>
            <person name="Montanini B."/>
            <person name="Hainaut M."/>
            <person name="Levati E."/>
            <person name="Barry K.W."/>
            <person name="Belfiori B."/>
            <person name="Cichocki N."/>
            <person name="Clum A."/>
            <person name="Dockter R.B."/>
            <person name="Fauchery L."/>
            <person name="Guy J."/>
            <person name="Iotti M."/>
            <person name="Le Tacon F."/>
            <person name="Lindquist E.A."/>
            <person name="Lipzen A."/>
            <person name="Malagnac F."/>
            <person name="Mello A."/>
            <person name="Molinier V."/>
            <person name="Miyauchi S."/>
            <person name="Poulain J."/>
            <person name="Riccioni C."/>
            <person name="Rubini A."/>
            <person name="Sitrit Y."/>
            <person name="Splivallo R."/>
            <person name="Traeger S."/>
            <person name="Wang M."/>
            <person name="Zifcakova L."/>
            <person name="Wipf D."/>
            <person name="Zambonelli A."/>
            <person name="Paolocci F."/>
            <person name="Nowrousian M."/>
            <person name="Ottonello S."/>
            <person name="Baldrian P."/>
            <person name="Spatafora J.W."/>
            <person name="Henrissat B."/>
            <person name="Nagy L.G."/>
            <person name="Aury J.M."/>
            <person name="Wincker P."/>
            <person name="Grigoriev I.V."/>
            <person name="Bonfante P."/>
            <person name="Martin F.M."/>
        </authorList>
    </citation>
    <scope>NUCLEOTIDE SEQUENCE [LARGE SCALE GENOMIC DNA]</scope>
    <source>
        <strain evidence="2 3">RN42</strain>
    </source>
</reference>
<dbReference type="EMBL" id="ML120083">
    <property type="protein sequence ID" value="RPA70764.1"/>
    <property type="molecule type" value="Genomic_DNA"/>
</dbReference>
<feature type="compositionally biased region" description="Low complexity" evidence="1">
    <location>
        <begin position="353"/>
        <end position="366"/>
    </location>
</feature>
<feature type="compositionally biased region" description="Polar residues" evidence="1">
    <location>
        <begin position="371"/>
        <end position="385"/>
    </location>
</feature>
<accession>A0A3N4HM66</accession>
<feature type="compositionally biased region" description="Basic and acidic residues" evidence="1">
    <location>
        <begin position="140"/>
        <end position="188"/>
    </location>
</feature>
<name>A0A3N4HM66_ASCIM</name>
<feature type="compositionally biased region" description="Low complexity" evidence="1">
    <location>
        <begin position="122"/>
        <end position="139"/>
    </location>
</feature>
<gene>
    <name evidence="2" type="ORF">BJ508DRAFT_336824</name>
</gene>
<feature type="region of interest" description="Disordered" evidence="1">
    <location>
        <begin position="401"/>
        <end position="498"/>
    </location>
</feature>
<evidence type="ECO:0000256" key="1">
    <source>
        <dbReference type="SAM" id="MobiDB-lite"/>
    </source>
</evidence>